<keyword evidence="1" id="KW-0614">Plasmid</keyword>
<keyword evidence="2" id="KW-1185">Reference proteome</keyword>
<evidence type="ECO:0000313" key="2">
    <source>
        <dbReference type="Proteomes" id="UP000008207"/>
    </source>
</evidence>
<name>B8IXZ7_METNO</name>
<dbReference type="KEGG" id="mno:Mnod_7693"/>
<evidence type="ECO:0000313" key="1">
    <source>
        <dbReference type="EMBL" id="ACL63287.1"/>
    </source>
</evidence>
<protein>
    <submittedName>
        <fullName evidence="1">Uncharacterized protein</fullName>
    </submittedName>
</protein>
<dbReference type="AlphaFoldDB" id="B8IXZ7"/>
<gene>
    <name evidence="1" type="ordered locus">Mnod_7693</name>
</gene>
<organism evidence="1 2">
    <name type="scientific">Methylobacterium nodulans (strain LMG 21967 / CNCM I-2342 / ORS 2060)</name>
    <dbReference type="NCBI Taxonomy" id="460265"/>
    <lineage>
        <taxon>Bacteria</taxon>
        <taxon>Pseudomonadati</taxon>
        <taxon>Pseudomonadota</taxon>
        <taxon>Alphaproteobacteria</taxon>
        <taxon>Hyphomicrobiales</taxon>
        <taxon>Methylobacteriaceae</taxon>
        <taxon>Methylobacterium</taxon>
    </lineage>
</organism>
<proteinExistence type="predicted"/>
<dbReference type="EMBL" id="CP001353">
    <property type="protein sequence ID" value="ACL63287.1"/>
    <property type="molecule type" value="Genomic_DNA"/>
</dbReference>
<dbReference type="Proteomes" id="UP000008207">
    <property type="component" value="Plasmid pMNOD04"/>
</dbReference>
<reference evidence="2" key="1">
    <citation type="submission" date="2009-01" db="EMBL/GenBank/DDBJ databases">
        <title>Complete sequence of plasmid 4 of Methylobacterium nodulans ORS 2060.</title>
        <authorList>
            <consortium name="US DOE Joint Genome Institute"/>
            <person name="Lucas S."/>
            <person name="Copeland A."/>
            <person name="Lapidus A."/>
            <person name="Glavina del Rio T."/>
            <person name="Dalin E."/>
            <person name="Tice H."/>
            <person name="Bruce D."/>
            <person name="Goodwin L."/>
            <person name="Pitluck S."/>
            <person name="Sims D."/>
            <person name="Brettin T."/>
            <person name="Detter J.C."/>
            <person name="Han C."/>
            <person name="Larimer F."/>
            <person name="Land M."/>
            <person name="Hauser L."/>
            <person name="Kyrpides N."/>
            <person name="Ivanova N."/>
            <person name="Marx C.J."/>
            <person name="Richardson P."/>
        </authorList>
    </citation>
    <scope>NUCLEOTIDE SEQUENCE [LARGE SCALE GENOMIC DNA]</scope>
    <source>
        <strain evidence="2">LMG 21967 / CNCM I-2342 / ORS 2060</strain>
        <plasmid evidence="2">Plasmid pMNOD04</plasmid>
    </source>
</reference>
<sequence length="64" mass="7824">MGRHARYPYLVHRSTVIPSEEYAEDRAAELHRWLRERHTEYGYSPQGFHFRYASEAVLFRLRWA</sequence>
<geneLocation type="plasmid" evidence="1 2">
    <name>pMNOD04</name>
</geneLocation>
<accession>B8IXZ7</accession>
<dbReference type="HOGENOM" id="CLU_2862692_0_0_5"/>